<proteinExistence type="predicted"/>
<sequence length="121" mass="13759">MALPEGRVVFIPGLQKMHLLTGRPGVIVCCALLLCHLLDISLHSPGNVNCCVGHERSAHQVDYSRLISFPCTQNDCSEIVVVMNKIWSMVNPFRWLLNLKVVKLVCHILQDYGWLFPNWFT</sequence>
<keyword evidence="2" id="KW-1185">Reference proteome</keyword>
<dbReference type="Proteomes" id="UP000002497">
    <property type="component" value="Unassembled WGS sequence"/>
</dbReference>
<dbReference type="HOGENOM" id="CLU_2037865_0_0_1"/>
<reference evidence="2" key="2">
    <citation type="submission" date="2010-03" db="EMBL/GenBank/DDBJ databases">
        <title>The genome sequence of Coccidioides posadasii strain Silveira.</title>
        <authorList>
            <consortium name="The Broad Institute Genome Sequencing Center for Infectious Disease"/>
            <person name="Neafsey D."/>
            <person name="Orbach M."/>
            <person name="Henn M.R."/>
            <person name="Cole G.T."/>
            <person name="Galgiani J."/>
            <person name="Gardner M.J."/>
            <person name="Kirkland T.N."/>
            <person name="Taylor J.W."/>
            <person name="Young S.K."/>
            <person name="Zeng Q."/>
            <person name="Koehrsen M."/>
            <person name="Alvarado L."/>
            <person name="Berlin A."/>
            <person name="Borenstein D."/>
            <person name="Chapman S.B."/>
            <person name="Chen Z."/>
            <person name="Engels R."/>
            <person name="Freedman E."/>
            <person name="Gellesch M."/>
            <person name="Goldberg J."/>
            <person name="Griggs A."/>
            <person name="Gujja S."/>
            <person name="Heilman E."/>
            <person name="Heiman D."/>
            <person name="Howarth C."/>
            <person name="Jen D."/>
            <person name="Larson L."/>
            <person name="Mehta T."/>
            <person name="Neiman D."/>
            <person name="Park D."/>
            <person name="Pearson M."/>
            <person name="Richards J."/>
            <person name="Roberts A."/>
            <person name="Saif S."/>
            <person name="Shea T."/>
            <person name="Shenoy N."/>
            <person name="Sisk P."/>
            <person name="Stolte C."/>
            <person name="Sykes S."/>
            <person name="Walk T."/>
            <person name="White J."/>
            <person name="Yandava C."/>
            <person name="Haas B."/>
            <person name="Nusbaum C."/>
            <person name="Birren B."/>
        </authorList>
    </citation>
    <scope>NUCLEOTIDE SEQUENCE [LARGE SCALE GENOMIC DNA]</scope>
    <source>
        <strain evidence="2">RMSCC 757 / Silveira</strain>
    </source>
</reference>
<dbReference type="VEuPathDB" id="FungiDB:CPSG_05968"/>
<accession>E9D816</accession>
<gene>
    <name evidence="1" type="ORF">CPSG_05968</name>
</gene>
<evidence type="ECO:0000313" key="2">
    <source>
        <dbReference type="Proteomes" id="UP000002497"/>
    </source>
</evidence>
<reference evidence="2" key="1">
    <citation type="journal article" date="2010" name="Genome Res.">
        <title>Population genomic sequencing of Coccidioides fungi reveals recent hybridization and transposon control.</title>
        <authorList>
            <person name="Neafsey D.E."/>
            <person name="Barker B.M."/>
            <person name="Sharpton T.J."/>
            <person name="Stajich J.E."/>
            <person name="Park D.J."/>
            <person name="Whiston E."/>
            <person name="Hung C.-Y."/>
            <person name="McMahan C."/>
            <person name="White J."/>
            <person name="Sykes S."/>
            <person name="Heiman D."/>
            <person name="Young S."/>
            <person name="Zeng Q."/>
            <person name="Abouelleil A."/>
            <person name="Aftuck L."/>
            <person name="Bessette D."/>
            <person name="Brown A."/>
            <person name="FitzGerald M."/>
            <person name="Lui A."/>
            <person name="Macdonald J.P."/>
            <person name="Priest M."/>
            <person name="Orbach M.J."/>
            <person name="Galgiani J.N."/>
            <person name="Kirkland T.N."/>
            <person name="Cole G.T."/>
            <person name="Birren B.W."/>
            <person name="Henn M.R."/>
            <person name="Taylor J.W."/>
            <person name="Rounsley S.D."/>
        </authorList>
    </citation>
    <scope>NUCLEOTIDE SEQUENCE [LARGE SCALE GENOMIC DNA]</scope>
    <source>
        <strain evidence="2">RMSCC 757 / Silveira</strain>
    </source>
</reference>
<name>E9D816_COCPS</name>
<protein>
    <submittedName>
        <fullName evidence="1">Uncharacterized protein</fullName>
    </submittedName>
</protein>
<dbReference type="AlphaFoldDB" id="E9D816"/>
<organism evidence="2">
    <name type="scientific">Coccidioides posadasii (strain RMSCC 757 / Silveira)</name>
    <name type="common">Valley fever fungus</name>
    <dbReference type="NCBI Taxonomy" id="443226"/>
    <lineage>
        <taxon>Eukaryota</taxon>
        <taxon>Fungi</taxon>
        <taxon>Dikarya</taxon>
        <taxon>Ascomycota</taxon>
        <taxon>Pezizomycotina</taxon>
        <taxon>Eurotiomycetes</taxon>
        <taxon>Eurotiomycetidae</taxon>
        <taxon>Onygenales</taxon>
        <taxon>Onygenaceae</taxon>
        <taxon>Coccidioides</taxon>
    </lineage>
</organism>
<dbReference type="EMBL" id="GL636494">
    <property type="protein sequence ID" value="EFW17524.1"/>
    <property type="molecule type" value="Genomic_DNA"/>
</dbReference>
<evidence type="ECO:0000313" key="1">
    <source>
        <dbReference type="EMBL" id="EFW17524.1"/>
    </source>
</evidence>